<keyword evidence="1" id="KW-0812">Transmembrane</keyword>
<organism evidence="2">
    <name type="scientific">Rhizophora mucronata</name>
    <name type="common">Asiatic mangrove</name>
    <dbReference type="NCBI Taxonomy" id="61149"/>
    <lineage>
        <taxon>Eukaryota</taxon>
        <taxon>Viridiplantae</taxon>
        <taxon>Streptophyta</taxon>
        <taxon>Embryophyta</taxon>
        <taxon>Tracheophyta</taxon>
        <taxon>Spermatophyta</taxon>
        <taxon>Magnoliopsida</taxon>
        <taxon>eudicotyledons</taxon>
        <taxon>Gunneridae</taxon>
        <taxon>Pentapetalae</taxon>
        <taxon>rosids</taxon>
        <taxon>fabids</taxon>
        <taxon>Malpighiales</taxon>
        <taxon>Rhizophoraceae</taxon>
        <taxon>Rhizophora</taxon>
    </lineage>
</organism>
<name>A0A2P2N9W3_RHIMU</name>
<feature type="transmembrane region" description="Helical" evidence="1">
    <location>
        <begin position="12"/>
        <end position="36"/>
    </location>
</feature>
<evidence type="ECO:0000313" key="2">
    <source>
        <dbReference type="EMBL" id="MBX39259.1"/>
    </source>
</evidence>
<dbReference type="AlphaFoldDB" id="A0A2P2N9W3"/>
<sequence length="42" mass="4913">MWALRYRICLSYVLFCVFCASKIICLWLLIVLLIIYGAESIV</sequence>
<reference evidence="2" key="1">
    <citation type="submission" date="2018-02" db="EMBL/GenBank/DDBJ databases">
        <title>Rhizophora mucronata_Transcriptome.</title>
        <authorList>
            <person name="Meera S.P."/>
            <person name="Sreeshan A."/>
            <person name="Augustine A."/>
        </authorList>
    </citation>
    <scope>NUCLEOTIDE SEQUENCE</scope>
    <source>
        <tissue evidence="2">Leaf</tissue>
    </source>
</reference>
<evidence type="ECO:0000256" key="1">
    <source>
        <dbReference type="SAM" id="Phobius"/>
    </source>
</evidence>
<proteinExistence type="predicted"/>
<dbReference type="EMBL" id="GGEC01058775">
    <property type="protein sequence ID" value="MBX39259.1"/>
    <property type="molecule type" value="Transcribed_RNA"/>
</dbReference>
<keyword evidence="1" id="KW-0472">Membrane</keyword>
<protein>
    <submittedName>
        <fullName evidence="2">Uncharacterized protein</fullName>
    </submittedName>
</protein>
<keyword evidence="1" id="KW-1133">Transmembrane helix</keyword>
<accession>A0A2P2N9W3</accession>